<keyword evidence="3" id="KW-1133">Transmembrane helix</keyword>
<dbReference type="Gene3D" id="3.90.1640.10">
    <property type="entry name" value="inorganic pyrophosphatase (n-terminal core)"/>
    <property type="match status" value="1"/>
</dbReference>
<dbReference type="OrthoDB" id="9759476at2"/>
<comment type="catalytic activity">
    <reaction evidence="1">
        <text>3',3'-c-di-AMP + H2O = 5'-O-phosphonoadenylyl-(3'-&gt;5')-adenosine + H(+)</text>
        <dbReference type="Rhea" id="RHEA:54420"/>
        <dbReference type="ChEBI" id="CHEBI:15377"/>
        <dbReference type="ChEBI" id="CHEBI:15378"/>
        <dbReference type="ChEBI" id="CHEBI:71500"/>
        <dbReference type="ChEBI" id="CHEBI:138171"/>
    </reaction>
</comment>
<feature type="binding site" evidence="2">
    <location>
        <position position="417"/>
    </location>
    <ligand>
        <name>Mn(2+)</name>
        <dbReference type="ChEBI" id="CHEBI:29035"/>
        <label>2</label>
    </ligand>
</feature>
<feature type="binding site" evidence="2">
    <location>
        <position position="417"/>
    </location>
    <ligand>
        <name>Mn(2+)</name>
        <dbReference type="ChEBI" id="CHEBI:29035"/>
        <label>1</label>
    </ligand>
</feature>
<dbReference type="InterPro" id="IPR014528">
    <property type="entry name" value="GdpP/PdeA"/>
</dbReference>
<dbReference type="Proteomes" id="UP000069771">
    <property type="component" value="Chromosome"/>
</dbReference>
<feature type="domain" description="DHHA1" evidence="5">
    <location>
        <begin position="552"/>
        <end position="646"/>
    </location>
</feature>
<comment type="similarity">
    <text evidence="1">Belongs to the GdpP/PdeA phosphodiesterase family.</text>
</comment>
<dbReference type="GeneID" id="78477569"/>
<proteinExistence type="inferred from homology"/>
<feature type="transmembrane region" description="Helical" evidence="3">
    <location>
        <begin position="7"/>
        <end position="27"/>
    </location>
</feature>
<keyword evidence="1" id="KW-1003">Cell membrane</keyword>
<dbReference type="PANTHER" id="PTHR47618">
    <property type="entry name" value="BIFUNCTIONAL OLIGORIBONUCLEASE AND PAP PHOSPHATASE NRNA"/>
    <property type="match status" value="1"/>
</dbReference>
<evidence type="ECO:0000256" key="1">
    <source>
        <dbReference type="PIRNR" id="PIRNR026583"/>
    </source>
</evidence>
<sequence>MKYYTKWRDGFFTASALAAALAVFLIYQKLYVSAGVVLLVAAVFLGCFLGFWKELRKRGVQTEIDITRVLGKDAKDALRFGNIGILTYNDEFVCTWESDFFTDRKINLVNRKLTAWMDNIRDLVDEEVDTVTGEADGRIYEVSRKQDGQLLYVQDVTELSTLRRKLHDRQVVVGLMQLDNYLEYQSYENEDILAAINTQLRGPLVTWAKDNGMLLRRVRADRIFVVCDRKILRKVRRNNLSILQEVKDKARAMDVSITLSMAFAYGTRHFTELDNMLNDLIELAQSRGGDQCAIQEAGKEIEYIGGNSESSSQRSKVRVRIMANAISDAIRDSGSVYIAGHVNTDYDCMGAAMAVSNWVRSQGKQAFIVLKDIPRDRQLQETMDRYAKSITERDVFLTPEEARERMDMEKDLLVMVDHSVPEISSARDFLEEAGRIAVIDHHRRGDSFVKNPMITYVESQSSSTAELVTELLQNIPRHVPIFEAEATIMYLGLLVDTNRFKMHTSARTFETAAVLRSWGANVQEAEEALTEDMDLYLEKAQLVSGAEQYLDKYMIAVASQPTDRTMISQTSDAMLKIRGIEASFTIAPDPDEPSTSRISARSIGRVNVQRIMEKMGGGGHFAAAACQLDNTTVQQAKEQLMKTIEEDTDHESDPA</sequence>
<dbReference type="GO" id="GO:0106409">
    <property type="term" value="F:cyclic-di-AMP phosphodiesterase activity"/>
    <property type="evidence" value="ECO:0007669"/>
    <property type="project" value="RHEA"/>
</dbReference>
<dbReference type="Pfam" id="PF01368">
    <property type="entry name" value="DHH"/>
    <property type="match status" value="1"/>
</dbReference>
<dbReference type="InterPro" id="IPR051319">
    <property type="entry name" value="Oligoribo/pAp-PDE_c-di-AMP_PDE"/>
</dbReference>
<dbReference type="KEGG" id="fro:AALO17_07660"/>
<feature type="transmembrane region" description="Helical" evidence="3">
    <location>
        <begin position="33"/>
        <end position="52"/>
    </location>
</feature>
<keyword evidence="7" id="KW-1185">Reference proteome</keyword>
<feature type="binding site" evidence="2">
    <location>
        <position position="345"/>
    </location>
    <ligand>
        <name>Mn(2+)</name>
        <dbReference type="ChEBI" id="CHEBI:29035"/>
        <label>1</label>
    </ligand>
</feature>
<accession>A0A140DTC3</accession>
<feature type="binding site" evidence="2">
    <location>
        <position position="341"/>
    </location>
    <ligand>
        <name>Mn(2+)</name>
        <dbReference type="ChEBI" id="CHEBI:29035"/>
        <label>1</label>
    </ligand>
</feature>
<dbReference type="Pfam" id="PF24898">
    <property type="entry name" value="GGDEF_GdpP"/>
    <property type="match status" value="1"/>
</dbReference>
<gene>
    <name evidence="6" type="ORF">AALO17_07660</name>
</gene>
<dbReference type="RefSeq" id="WP_067555626.1">
    <property type="nucleotide sequence ID" value="NZ_CAMTBT010000073.1"/>
</dbReference>
<dbReference type="InterPro" id="IPR001667">
    <property type="entry name" value="DDH_dom"/>
</dbReference>
<keyword evidence="2" id="KW-0464">Manganese</keyword>
<dbReference type="EC" id="3.1.4.-" evidence="1"/>
<evidence type="ECO:0000256" key="3">
    <source>
        <dbReference type="SAM" id="Phobius"/>
    </source>
</evidence>
<keyword evidence="1" id="KW-0378">Hydrolase</keyword>
<feature type="binding site" evidence="2">
    <location>
        <position position="441"/>
    </location>
    <ligand>
        <name>Mn(2+)</name>
        <dbReference type="ChEBI" id="CHEBI:29035"/>
        <label>2</label>
    </ligand>
</feature>
<keyword evidence="1 3" id="KW-0472">Membrane</keyword>
<dbReference type="PIRSF" id="PIRSF026583">
    <property type="entry name" value="YybT"/>
    <property type="match status" value="1"/>
</dbReference>
<dbReference type="Gene3D" id="3.30.450.20">
    <property type="entry name" value="PAS domain"/>
    <property type="match status" value="1"/>
</dbReference>
<comment type="subcellular location">
    <subcellularLocation>
        <location evidence="1">Cell membrane</location>
    </subcellularLocation>
</comment>
<reference evidence="6 7" key="1">
    <citation type="journal article" date="2016" name="Gut Pathog.">
        <title>Whole genome sequencing of "Faecalibaculum rodentium" ALO17, isolated from C57BL/6J laboratory mouse feces.</title>
        <authorList>
            <person name="Lim S."/>
            <person name="Chang D.H."/>
            <person name="Ahn S."/>
            <person name="Kim B.C."/>
        </authorList>
    </citation>
    <scope>NUCLEOTIDE SEQUENCE [LARGE SCALE GENOMIC DNA]</scope>
    <source>
        <strain evidence="6 7">Alo17</strain>
    </source>
</reference>
<dbReference type="InterPro" id="IPR038763">
    <property type="entry name" value="DHH_sf"/>
</dbReference>
<dbReference type="GO" id="GO:0046872">
    <property type="term" value="F:metal ion binding"/>
    <property type="evidence" value="ECO:0007669"/>
    <property type="project" value="UniProtKB-KW"/>
</dbReference>
<comment type="cofactor">
    <cofactor evidence="2">
        <name>Mn(2+)</name>
        <dbReference type="ChEBI" id="CHEBI:29035"/>
    </cofactor>
    <text evidence="2">For phosphodiesterase activity, probably binds 2 Mn(2+) per subunit.</text>
</comment>
<dbReference type="Gene3D" id="3.10.310.30">
    <property type="match status" value="1"/>
</dbReference>
<name>A0A140DTC3_9FIRM</name>
<dbReference type="Pfam" id="PF02272">
    <property type="entry name" value="DHHA1"/>
    <property type="match status" value="1"/>
</dbReference>
<dbReference type="GO" id="GO:0005886">
    <property type="term" value="C:plasma membrane"/>
    <property type="evidence" value="ECO:0007669"/>
    <property type="project" value="UniProtKB-SubCell"/>
</dbReference>
<evidence type="ECO:0000313" key="7">
    <source>
        <dbReference type="Proteomes" id="UP000069771"/>
    </source>
</evidence>
<dbReference type="AlphaFoldDB" id="A0A140DTC3"/>
<keyword evidence="3" id="KW-0812">Transmembrane</keyword>
<dbReference type="PATRIC" id="fig|1702221.3.peg.741"/>
<dbReference type="STRING" id="1702221.AALO17_07660"/>
<feature type="binding site" evidence="2">
    <location>
        <position position="347"/>
    </location>
    <ligand>
        <name>Mn(2+)</name>
        <dbReference type="ChEBI" id="CHEBI:29035"/>
        <label>2</label>
    </ligand>
</feature>
<feature type="domain" description="DDH" evidence="4">
    <location>
        <begin position="336"/>
        <end position="492"/>
    </location>
</feature>
<dbReference type="EMBL" id="CP011391">
    <property type="protein sequence ID" value="AMK53900.1"/>
    <property type="molecule type" value="Genomic_DNA"/>
</dbReference>
<evidence type="ECO:0000313" key="6">
    <source>
        <dbReference type="EMBL" id="AMK53900.1"/>
    </source>
</evidence>
<feature type="binding site" evidence="2">
    <location>
        <position position="496"/>
    </location>
    <ligand>
        <name>Mn(2+)</name>
        <dbReference type="ChEBI" id="CHEBI:29035"/>
        <label>2</label>
    </ligand>
</feature>
<dbReference type="InterPro" id="IPR003156">
    <property type="entry name" value="DHHA1_dom"/>
</dbReference>
<comment type="function">
    <text evidence="1">Has phosphodiesterase (PDE) activity against cyclic-di-AMP (c-di-AMP).</text>
</comment>
<organism evidence="6 7">
    <name type="scientific">Faecalibaculum rodentium</name>
    <dbReference type="NCBI Taxonomy" id="1702221"/>
    <lineage>
        <taxon>Bacteria</taxon>
        <taxon>Bacillati</taxon>
        <taxon>Bacillota</taxon>
        <taxon>Erysipelotrichia</taxon>
        <taxon>Erysipelotrichales</taxon>
        <taxon>Erysipelotrichaceae</taxon>
        <taxon>Faecalibaculum</taxon>
    </lineage>
</organism>
<dbReference type="SUPFAM" id="SSF64182">
    <property type="entry name" value="DHH phosphoesterases"/>
    <property type="match status" value="1"/>
</dbReference>
<evidence type="ECO:0000259" key="4">
    <source>
        <dbReference type="Pfam" id="PF01368"/>
    </source>
</evidence>
<evidence type="ECO:0000256" key="2">
    <source>
        <dbReference type="PIRSR" id="PIRSR026583-50"/>
    </source>
</evidence>
<keyword evidence="2" id="KW-0479">Metal-binding</keyword>
<dbReference type="PANTHER" id="PTHR47618:SF2">
    <property type="entry name" value="CYCLIC-DI-AMP PHOSPHODIESTERASE GDPP"/>
    <property type="match status" value="1"/>
</dbReference>
<dbReference type="GO" id="GO:0003676">
    <property type="term" value="F:nucleic acid binding"/>
    <property type="evidence" value="ECO:0007669"/>
    <property type="project" value="UniProtKB-UniRule"/>
</dbReference>
<dbReference type="GO" id="GO:0016787">
    <property type="term" value="F:hydrolase activity"/>
    <property type="evidence" value="ECO:0007669"/>
    <property type="project" value="UniProtKB-UniRule"/>
</dbReference>
<evidence type="ECO:0000259" key="5">
    <source>
        <dbReference type="Pfam" id="PF02272"/>
    </source>
</evidence>
<protein>
    <recommendedName>
        <fullName evidence="1">Cyclic-di-AMP phosphodiesterase</fullName>
        <ecNumber evidence="1">3.1.4.-</ecNumber>
    </recommendedName>
</protein>